<sequence>MVTQLDGHAAALRAELEPGTSVRTTHRARPAIFSPQWTMLSADGVAGTRLLLRAAHGVPGPRPAGAE</sequence>
<dbReference type="EMBL" id="BAAAHC010000020">
    <property type="protein sequence ID" value="GAA0537286.1"/>
    <property type="molecule type" value="Genomic_DNA"/>
</dbReference>
<evidence type="ECO:0000313" key="2">
    <source>
        <dbReference type="EMBL" id="GGJ02034.1"/>
    </source>
</evidence>
<dbReference type="EMBL" id="BMMT01000019">
    <property type="protein sequence ID" value="GGJ02034.1"/>
    <property type="molecule type" value="Genomic_DNA"/>
</dbReference>
<accession>A0A917K5T3</accession>
<dbReference type="Proteomes" id="UP000597989">
    <property type="component" value="Unassembled WGS sequence"/>
</dbReference>
<reference evidence="1" key="5">
    <citation type="submission" date="2023-12" db="EMBL/GenBank/DDBJ databases">
        <authorList>
            <person name="Sun Q."/>
            <person name="Inoue M."/>
        </authorList>
    </citation>
    <scope>NUCLEOTIDE SEQUENCE</scope>
    <source>
        <strain evidence="1">JCM 10664</strain>
    </source>
</reference>
<reference evidence="1" key="1">
    <citation type="journal article" date="2014" name="Int. J. Syst. Evol. Microbiol.">
        <title>Complete genome of a new Firmicutes species belonging to the dominant human colonic microbiota ('Ruminococcus bicirculans') reveals two chromosomes and a selective capacity to utilize plant glucans.</title>
        <authorList>
            <consortium name="NISC Comparative Sequencing Program"/>
            <person name="Wegmann U."/>
            <person name="Louis P."/>
            <person name="Goesmann A."/>
            <person name="Henrissat B."/>
            <person name="Duncan S.H."/>
            <person name="Flint H.J."/>
        </authorList>
    </citation>
    <scope>NUCLEOTIDE SEQUENCE</scope>
    <source>
        <strain evidence="1">JCM 10664</strain>
    </source>
</reference>
<organism evidence="2 3">
    <name type="scientific">Saccharopolyspora thermophila</name>
    <dbReference type="NCBI Taxonomy" id="89367"/>
    <lineage>
        <taxon>Bacteria</taxon>
        <taxon>Bacillati</taxon>
        <taxon>Actinomycetota</taxon>
        <taxon>Actinomycetes</taxon>
        <taxon>Pseudonocardiales</taxon>
        <taxon>Pseudonocardiaceae</taxon>
        <taxon>Saccharopolyspora</taxon>
    </lineage>
</organism>
<keyword evidence="4" id="KW-1185">Reference proteome</keyword>
<evidence type="ECO:0000313" key="4">
    <source>
        <dbReference type="Proteomes" id="UP001500220"/>
    </source>
</evidence>
<gene>
    <name evidence="1" type="ORF">GCM10009545_45040</name>
    <name evidence="2" type="ORF">GCM10011581_44030</name>
</gene>
<dbReference type="Proteomes" id="UP001500220">
    <property type="component" value="Unassembled WGS sequence"/>
</dbReference>
<evidence type="ECO:0000313" key="1">
    <source>
        <dbReference type="EMBL" id="GAA0537286.1"/>
    </source>
</evidence>
<reference evidence="2" key="4">
    <citation type="submission" date="2020-09" db="EMBL/GenBank/DDBJ databases">
        <authorList>
            <person name="Sun Q."/>
            <person name="Zhou Y."/>
        </authorList>
    </citation>
    <scope>NUCLEOTIDE SEQUENCE</scope>
    <source>
        <strain evidence="2">CGMCC 4.7206</strain>
    </source>
</reference>
<proteinExistence type="predicted"/>
<name>A0A917K5T3_9PSEU</name>
<dbReference type="AlphaFoldDB" id="A0A917K5T3"/>
<protein>
    <submittedName>
        <fullName evidence="2">Uncharacterized protein</fullName>
    </submittedName>
</protein>
<reference evidence="4" key="3">
    <citation type="journal article" date="2019" name="Int. J. Syst. Evol. Microbiol.">
        <title>The Global Catalogue of Microorganisms (GCM) 10K type strain sequencing project: providing services to taxonomists for standard genome sequencing and annotation.</title>
        <authorList>
            <consortium name="The Broad Institute Genomics Platform"/>
            <consortium name="The Broad Institute Genome Sequencing Center for Infectious Disease"/>
            <person name="Wu L."/>
            <person name="Ma J."/>
        </authorList>
    </citation>
    <scope>NUCLEOTIDE SEQUENCE [LARGE SCALE GENOMIC DNA]</scope>
    <source>
        <strain evidence="4">JCM 10664</strain>
    </source>
</reference>
<comment type="caution">
    <text evidence="2">The sequence shown here is derived from an EMBL/GenBank/DDBJ whole genome shotgun (WGS) entry which is preliminary data.</text>
</comment>
<evidence type="ECO:0000313" key="3">
    <source>
        <dbReference type="Proteomes" id="UP000597989"/>
    </source>
</evidence>
<reference evidence="2 3" key="2">
    <citation type="journal article" date="2014" name="Int. J. Syst. Evol. Microbiol.">
        <title>Complete genome sequence of Corynebacterium casei LMG S-19264T (=DSM 44701T), isolated from a smear-ripened cheese.</title>
        <authorList>
            <consortium name="US DOE Joint Genome Institute (JGI-PGF)"/>
            <person name="Walter F."/>
            <person name="Albersmeier A."/>
            <person name="Kalinowski J."/>
            <person name="Ruckert C."/>
        </authorList>
    </citation>
    <scope>NUCLEOTIDE SEQUENCE [LARGE SCALE GENOMIC DNA]</scope>
    <source>
        <strain evidence="2 3">CGMCC 4.7206</strain>
    </source>
</reference>